<evidence type="ECO:0000313" key="3">
    <source>
        <dbReference type="Proteomes" id="UP000298030"/>
    </source>
</evidence>
<evidence type="ECO:0000313" key="2">
    <source>
        <dbReference type="EMBL" id="TEB38310.1"/>
    </source>
</evidence>
<dbReference type="Proteomes" id="UP000298030">
    <property type="component" value="Unassembled WGS sequence"/>
</dbReference>
<gene>
    <name evidence="2" type="ORF">FA13DRAFT_1725966</name>
</gene>
<proteinExistence type="predicted"/>
<accession>A0A4Y7TVV0</accession>
<keyword evidence="3" id="KW-1185">Reference proteome</keyword>
<feature type="transmembrane region" description="Helical" evidence="1">
    <location>
        <begin position="112"/>
        <end position="129"/>
    </location>
</feature>
<reference evidence="2 3" key="1">
    <citation type="journal article" date="2019" name="Nat. Ecol. Evol.">
        <title>Megaphylogeny resolves global patterns of mushroom evolution.</title>
        <authorList>
            <person name="Varga T."/>
            <person name="Krizsan K."/>
            <person name="Foldi C."/>
            <person name="Dima B."/>
            <person name="Sanchez-Garcia M."/>
            <person name="Sanchez-Ramirez S."/>
            <person name="Szollosi G.J."/>
            <person name="Szarkandi J.G."/>
            <person name="Papp V."/>
            <person name="Albert L."/>
            <person name="Andreopoulos W."/>
            <person name="Angelini C."/>
            <person name="Antonin V."/>
            <person name="Barry K.W."/>
            <person name="Bougher N.L."/>
            <person name="Buchanan P."/>
            <person name="Buyck B."/>
            <person name="Bense V."/>
            <person name="Catcheside P."/>
            <person name="Chovatia M."/>
            <person name="Cooper J."/>
            <person name="Damon W."/>
            <person name="Desjardin D."/>
            <person name="Finy P."/>
            <person name="Geml J."/>
            <person name="Haridas S."/>
            <person name="Hughes K."/>
            <person name="Justo A."/>
            <person name="Karasinski D."/>
            <person name="Kautmanova I."/>
            <person name="Kiss B."/>
            <person name="Kocsube S."/>
            <person name="Kotiranta H."/>
            <person name="LaButti K.M."/>
            <person name="Lechner B.E."/>
            <person name="Liimatainen K."/>
            <person name="Lipzen A."/>
            <person name="Lukacs Z."/>
            <person name="Mihaltcheva S."/>
            <person name="Morgado L.N."/>
            <person name="Niskanen T."/>
            <person name="Noordeloos M.E."/>
            <person name="Ohm R.A."/>
            <person name="Ortiz-Santana B."/>
            <person name="Ovrebo C."/>
            <person name="Racz N."/>
            <person name="Riley R."/>
            <person name="Savchenko A."/>
            <person name="Shiryaev A."/>
            <person name="Soop K."/>
            <person name="Spirin V."/>
            <person name="Szebenyi C."/>
            <person name="Tomsovsky M."/>
            <person name="Tulloss R.E."/>
            <person name="Uehling J."/>
            <person name="Grigoriev I.V."/>
            <person name="Vagvolgyi C."/>
            <person name="Papp T."/>
            <person name="Martin F.M."/>
            <person name="Miettinen O."/>
            <person name="Hibbett D.S."/>
            <person name="Nagy L.G."/>
        </authorList>
    </citation>
    <scope>NUCLEOTIDE SEQUENCE [LARGE SCALE GENOMIC DNA]</scope>
    <source>
        <strain evidence="2 3">FP101781</strain>
    </source>
</reference>
<feature type="transmembrane region" description="Helical" evidence="1">
    <location>
        <begin position="141"/>
        <end position="160"/>
    </location>
</feature>
<keyword evidence="1" id="KW-0812">Transmembrane</keyword>
<keyword evidence="1" id="KW-1133">Transmembrane helix</keyword>
<dbReference type="AlphaFoldDB" id="A0A4Y7TVV0"/>
<dbReference type="Gene3D" id="1.20.140.150">
    <property type="match status" value="1"/>
</dbReference>
<keyword evidence="1" id="KW-0472">Membrane</keyword>
<evidence type="ECO:0000256" key="1">
    <source>
        <dbReference type="SAM" id="Phobius"/>
    </source>
</evidence>
<feature type="transmembrane region" description="Helical" evidence="1">
    <location>
        <begin position="180"/>
        <end position="205"/>
    </location>
</feature>
<sequence length="223" mass="24469">MRKTPYVISFFTILLTFVFNVTSVRRADWLVTKSHSDVLHTTVTTSYGLTKACELIITRLPTGGGGDDNSDNGKITYRDYKCRPFPSQANDGCDKDNRSFCSTWTGAGYVEYLALGFSAVAPLAFLFGMSTHSRRRRIWRALVGLTMLQTVTGVIAFAMITDSFEKDRYPPFEHAKPGTAYVLSTMAWILSFLVTLGVGTTGLAAEKGASWAAGSRGYQPIDG</sequence>
<organism evidence="2 3">
    <name type="scientific">Coprinellus micaceus</name>
    <name type="common">Glistening ink-cap mushroom</name>
    <name type="synonym">Coprinus micaceus</name>
    <dbReference type="NCBI Taxonomy" id="71717"/>
    <lineage>
        <taxon>Eukaryota</taxon>
        <taxon>Fungi</taxon>
        <taxon>Dikarya</taxon>
        <taxon>Basidiomycota</taxon>
        <taxon>Agaricomycotina</taxon>
        <taxon>Agaricomycetes</taxon>
        <taxon>Agaricomycetidae</taxon>
        <taxon>Agaricales</taxon>
        <taxon>Agaricineae</taxon>
        <taxon>Psathyrellaceae</taxon>
        <taxon>Coprinellus</taxon>
    </lineage>
</organism>
<dbReference type="OrthoDB" id="61370at2759"/>
<comment type="caution">
    <text evidence="2">The sequence shown here is derived from an EMBL/GenBank/DDBJ whole genome shotgun (WGS) entry which is preliminary data.</text>
</comment>
<protein>
    <submittedName>
        <fullName evidence="2">Uncharacterized protein</fullName>
    </submittedName>
</protein>
<name>A0A4Y7TVV0_COPMI</name>
<dbReference type="EMBL" id="QPFP01000003">
    <property type="protein sequence ID" value="TEB38310.1"/>
    <property type="molecule type" value="Genomic_DNA"/>
</dbReference>